<evidence type="ECO:0000256" key="2">
    <source>
        <dbReference type="ARBA" id="ARBA00010337"/>
    </source>
</evidence>
<keyword evidence="4" id="KW-0493">Microtubule</keyword>
<evidence type="ECO:0000256" key="3">
    <source>
        <dbReference type="ARBA" id="ARBA00022490"/>
    </source>
</evidence>
<sequence length="480" mass="55125">MFLKYDPDTDLLKLDLEQIPVFLHIRLAQLVLESLNCFIVVARYGSEELKSQMYQLDPNLVLEWRTNFAEILELRKAVQVYEEKSNAFGLSRVLWNKQSDLTPRSVDVDTVNFFDVPSQYPSIPSINASLDRADRSHKGDIVEKIVDGTLFGTLREARDDELPIEMVAQLSFAPIIRTQWKLANKLVMRIFKGEQDIVDHARLIEQTYFLANGELAIRLEERIFGTTTQGGLALDAQHFGMEISGSWQPTSLEINSCLSGVLEDVIRKLPGVCNEVRQAGFINFGFSEKNRQQSNLFATSVLKLTYRVPKPLSLIFNSKAIYYLDKIFQRLIMGLRLTHWLKMKRHGVYCVQNQQLRNFISCSLSSINLAIRNIWEALINKLVVMNVEEETSLEQVISEVTTALDRIFTNMISGPEEELLFSIYSVVFEPTTDDDKLRKLIVQLISQLQKQTIQANTDALIFTRIFTDQLQFSGFYERND</sequence>
<keyword evidence="5" id="KW-0206">Cytoskeleton</keyword>
<dbReference type="OrthoDB" id="775571at2759"/>
<dbReference type="Pfam" id="PF04130">
    <property type="entry name" value="GCP_C_terminal"/>
    <property type="match status" value="1"/>
</dbReference>
<dbReference type="GO" id="GO:0043015">
    <property type="term" value="F:gamma-tubulin binding"/>
    <property type="evidence" value="ECO:0007669"/>
    <property type="project" value="InterPro"/>
</dbReference>
<comment type="subcellular location">
    <subcellularLocation>
        <location evidence="1">Cytoplasm</location>
        <location evidence="1">Cytoskeleton</location>
    </subcellularLocation>
</comment>
<dbReference type="InterPro" id="IPR042241">
    <property type="entry name" value="GCP_C_sf"/>
</dbReference>
<dbReference type="InterPro" id="IPR040457">
    <property type="entry name" value="GCP_C"/>
</dbReference>
<proteinExistence type="inferred from homology"/>
<dbReference type="Proteomes" id="UP000189580">
    <property type="component" value="Chromosome b"/>
</dbReference>
<reference evidence="7 8" key="1">
    <citation type="submission" date="2016-02" db="EMBL/GenBank/DDBJ databases">
        <title>Complete genome sequence and transcriptome regulation of the pentose utilising yeast Sugiyamaella lignohabitans.</title>
        <authorList>
            <person name="Bellasio M."/>
            <person name="Peymann A."/>
            <person name="Valli M."/>
            <person name="Sipitzky M."/>
            <person name="Graf A."/>
            <person name="Sauer M."/>
            <person name="Marx H."/>
            <person name="Mattanovich D."/>
        </authorList>
    </citation>
    <scope>NUCLEOTIDE SEQUENCE [LARGE SCALE GENOMIC DNA]</scope>
    <source>
        <strain evidence="7 8">CBS 10342</strain>
    </source>
</reference>
<keyword evidence="3" id="KW-0963">Cytoplasm</keyword>
<dbReference type="KEGG" id="slb:AWJ20_2027"/>
<dbReference type="GO" id="GO:0005874">
    <property type="term" value="C:microtubule"/>
    <property type="evidence" value="ECO:0007669"/>
    <property type="project" value="UniProtKB-KW"/>
</dbReference>
<evidence type="ECO:0000313" key="8">
    <source>
        <dbReference type="Proteomes" id="UP000189580"/>
    </source>
</evidence>
<dbReference type="RefSeq" id="XP_018736915.1">
    <property type="nucleotide sequence ID" value="XM_018878953.1"/>
</dbReference>
<evidence type="ECO:0000256" key="4">
    <source>
        <dbReference type="ARBA" id="ARBA00022701"/>
    </source>
</evidence>
<name>A0A167ETL5_9ASCO</name>
<dbReference type="GO" id="GO:0000930">
    <property type="term" value="C:gamma-tubulin complex"/>
    <property type="evidence" value="ECO:0007669"/>
    <property type="project" value="UniProtKB-ARBA"/>
</dbReference>
<dbReference type="GeneID" id="30033893"/>
<dbReference type="GO" id="GO:0005816">
    <property type="term" value="C:spindle pole body"/>
    <property type="evidence" value="ECO:0007669"/>
    <property type="project" value="UniProtKB-ARBA"/>
</dbReference>
<evidence type="ECO:0000256" key="5">
    <source>
        <dbReference type="ARBA" id="ARBA00023212"/>
    </source>
</evidence>
<keyword evidence="8" id="KW-1185">Reference proteome</keyword>
<accession>A0A167ETL5</accession>
<evidence type="ECO:0000313" key="7">
    <source>
        <dbReference type="EMBL" id="ANB14438.1"/>
    </source>
</evidence>
<dbReference type="Gene3D" id="1.20.120.1900">
    <property type="entry name" value="Gamma-tubulin complex, C-terminal domain"/>
    <property type="match status" value="1"/>
</dbReference>
<evidence type="ECO:0000259" key="6">
    <source>
        <dbReference type="Pfam" id="PF04130"/>
    </source>
</evidence>
<feature type="domain" description="Gamma tubulin complex component C-terminal" evidence="6">
    <location>
        <begin position="198"/>
        <end position="430"/>
    </location>
</feature>
<dbReference type="GO" id="GO:0007020">
    <property type="term" value="P:microtubule nucleation"/>
    <property type="evidence" value="ECO:0007669"/>
    <property type="project" value="UniProtKB-ARBA"/>
</dbReference>
<protein>
    <recommendedName>
        <fullName evidence="6">Gamma tubulin complex component C-terminal domain-containing protein</fullName>
    </recommendedName>
</protein>
<comment type="similarity">
    <text evidence="2">Belongs to the TUBGCP family.</text>
</comment>
<dbReference type="AlphaFoldDB" id="A0A167ETL5"/>
<evidence type="ECO:0000256" key="1">
    <source>
        <dbReference type="ARBA" id="ARBA00004245"/>
    </source>
</evidence>
<gene>
    <name evidence="7" type="ORF">AWJ20_2027</name>
</gene>
<dbReference type="EMBL" id="CP014503">
    <property type="protein sequence ID" value="ANB14438.1"/>
    <property type="molecule type" value="Genomic_DNA"/>
</dbReference>
<organism evidence="7 8">
    <name type="scientific">Sugiyamaella lignohabitans</name>
    <dbReference type="NCBI Taxonomy" id="796027"/>
    <lineage>
        <taxon>Eukaryota</taxon>
        <taxon>Fungi</taxon>
        <taxon>Dikarya</taxon>
        <taxon>Ascomycota</taxon>
        <taxon>Saccharomycotina</taxon>
        <taxon>Dipodascomycetes</taxon>
        <taxon>Dipodascales</taxon>
        <taxon>Trichomonascaceae</taxon>
        <taxon>Sugiyamaella</taxon>
    </lineage>
</organism>